<evidence type="ECO:0000313" key="2">
    <source>
        <dbReference type="Proteomes" id="UP000027138"/>
    </source>
</evidence>
<sequence>MVYYEAVWILSRLVMMHYEADRVNPTKPSKADQTELRRCVTALSVVSRSSDLYDVTKNDDIMVFILSERHVVVVQKGSYVTHLPNPSRSRKLRAQLSSAALLL</sequence>
<gene>
    <name evidence="1" type="ORF">JCGZ_03868</name>
</gene>
<name>A0A067JA51_JATCU</name>
<protein>
    <submittedName>
        <fullName evidence="1">Uncharacterized protein</fullName>
    </submittedName>
</protein>
<proteinExistence type="predicted"/>
<keyword evidence="2" id="KW-1185">Reference proteome</keyword>
<organism evidence="1 2">
    <name type="scientific">Jatropha curcas</name>
    <name type="common">Barbados nut</name>
    <dbReference type="NCBI Taxonomy" id="180498"/>
    <lineage>
        <taxon>Eukaryota</taxon>
        <taxon>Viridiplantae</taxon>
        <taxon>Streptophyta</taxon>
        <taxon>Embryophyta</taxon>
        <taxon>Tracheophyta</taxon>
        <taxon>Spermatophyta</taxon>
        <taxon>Magnoliopsida</taxon>
        <taxon>eudicotyledons</taxon>
        <taxon>Gunneridae</taxon>
        <taxon>Pentapetalae</taxon>
        <taxon>rosids</taxon>
        <taxon>fabids</taxon>
        <taxon>Malpighiales</taxon>
        <taxon>Euphorbiaceae</taxon>
        <taxon>Crotonoideae</taxon>
        <taxon>Jatropheae</taxon>
        <taxon>Jatropha</taxon>
    </lineage>
</organism>
<reference evidence="1 2" key="1">
    <citation type="journal article" date="2014" name="PLoS ONE">
        <title>Global Analysis of Gene Expression Profiles in Physic Nut (Jatropha curcas L.) Seedlings Exposed to Salt Stress.</title>
        <authorList>
            <person name="Zhang L."/>
            <person name="Zhang C."/>
            <person name="Wu P."/>
            <person name="Chen Y."/>
            <person name="Li M."/>
            <person name="Jiang H."/>
            <person name="Wu G."/>
        </authorList>
    </citation>
    <scope>NUCLEOTIDE SEQUENCE [LARGE SCALE GENOMIC DNA]</scope>
    <source>
        <strain evidence="2">cv. GZQX0401</strain>
        <tissue evidence="1">Young leaves</tissue>
    </source>
</reference>
<evidence type="ECO:0000313" key="1">
    <source>
        <dbReference type="EMBL" id="KDP20627.1"/>
    </source>
</evidence>
<dbReference type="Proteomes" id="UP000027138">
    <property type="component" value="Unassembled WGS sequence"/>
</dbReference>
<dbReference type="EMBL" id="KK915708">
    <property type="protein sequence ID" value="KDP20627.1"/>
    <property type="molecule type" value="Genomic_DNA"/>
</dbReference>
<dbReference type="AlphaFoldDB" id="A0A067JA51"/>
<accession>A0A067JA51</accession>